<dbReference type="AlphaFoldDB" id="A0AB34KB74"/>
<dbReference type="PANTHER" id="PTHR42773:SF1">
    <property type="entry name" value="METALLO-BETA-LACTAMASE FAMILY PROTEIN"/>
    <property type="match status" value="1"/>
</dbReference>
<dbReference type="Pfam" id="PF00753">
    <property type="entry name" value="Lactamase_B"/>
    <property type="match status" value="1"/>
</dbReference>
<dbReference type="Gene3D" id="3.60.15.10">
    <property type="entry name" value="Ribonuclease Z/Hydroxyacylglutathione hydrolase-like"/>
    <property type="match status" value="1"/>
</dbReference>
<comment type="caution">
    <text evidence="2">The sequence shown here is derived from an EMBL/GenBank/DDBJ whole genome shotgun (WGS) entry which is preliminary data.</text>
</comment>
<dbReference type="Gene3D" id="3.30.70.20">
    <property type="match status" value="1"/>
</dbReference>
<keyword evidence="3" id="KW-1185">Reference proteome</keyword>
<dbReference type="InterPro" id="IPR036866">
    <property type="entry name" value="RibonucZ/Hydroxyglut_hydro"/>
</dbReference>
<reference evidence="2 3" key="1">
    <citation type="journal article" date="2024" name="Science">
        <title>Giant polyketide synthase enzymes in the biosynthesis of giant marine polyether toxins.</title>
        <authorList>
            <person name="Fallon T.R."/>
            <person name="Shende V.V."/>
            <person name="Wierzbicki I.H."/>
            <person name="Pendleton A.L."/>
            <person name="Watervoot N.F."/>
            <person name="Auber R.P."/>
            <person name="Gonzalez D.J."/>
            <person name="Wisecaver J.H."/>
            <person name="Moore B.S."/>
        </authorList>
    </citation>
    <scope>NUCLEOTIDE SEQUENCE [LARGE SCALE GENOMIC DNA]</scope>
    <source>
        <strain evidence="2 3">12B1</strain>
    </source>
</reference>
<dbReference type="PANTHER" id="PTHR42773">
    <property type="entry name" value="METALLO-BETA-LACTAMASE-RELATED"/>
    <property type="match status" value="1"/>
</dbReference>
<feature type="domain" description="Metallo-beta-lactamase" evidence="1">
    <location>
        <begin position="171"/>
        <end position="344"/>
    </location>
</feature>
<organism evidence="2 3">
    <name type="scientific">Prymnesium parvum</name>
    <name type="common">Toxic golden alga</name>
    <dbReference type="NCBI Taxonomy" id="97485"/>
    <lineage>
        <taxon>Eukaryota</taxon>
        <taxon>Haptista</taxon>
        <taxon>Haptophyta</taxon>
        <taxon>Prymnesiophyceae</taxon>
        <taxon>Prymnesiales</taxon>
        <taxon>Prymnesiaceae</taxon>
        <taxon>Prymnesium</taxon>
    </lineage>
</organism>
<gene>
    <name evidence="2" type="ORF">AB1Y20_000713</name>
</gene>
<evidence type="ECO:0000313" key="3">
    <source>
        <dbReference type="Proteomes" id="UP001515480"/>
    </source>
</evidence>
<protein>
    <recommendedName>
        <fullName evidence="1">Metallo-beta-lactamase domain-containing protein</fullName>
    </recommendedName>
</protein>
<dbReference type="Proteomes" id="UP001515480">
    <property type="component" value="Unassembled WGS sequence"/>
</dbReference>
<dbReference type="EMBL" id="JBGBPQ010000001">
    <property type="protein sequence ID" value="KAL1529779.1"/>
    <property type="molecule type" value="Genomic_DNA"/>
</dbReference>
<dbReference type="SMART" id="SM00849">
    <property type="entry name" value="Lactamase_B"/>
    <property type="match status" value="1"/>
</dbReference>
<dbReference type="SUPFAM" id="SSF54862">
    <property type="entry name" value="4Fe-4S ferredoxins"/>
    <property type="match status" value="1"/>
</dbReference>
<proteinExistence type="predicted"/>
<evidence type="ECO:0000259" key="1">
    <source>
        <dbReference type="SMART" id="SM00849"/>
    </source>
</evidence>
<dbReference type="SUPFAM" id="SSF56281">
    <property type="entry name" value="Metallo-hydrolase/oxidoreductase"/>
    <property type="match status" value="1"/>
</dbReference>
<dbReference type="InterPro" id="IPR001279">
    <property type="entry name" value="Metallo-B-lactamas"/>
</dbReference>
<sequence>MFACVLPLVLSTSPTTQHHARVWGGGSTLVRHQTSLRRPISTTPHRAPAGLVLRLRGGALAMKGASKRRRPSNVEGNVFVDESCIDCDTCRWMAPDTFARDSKSYVHRQPVSDSERQAALAAMISCPTGSIRLEQPDPLAKQVRQSFPMAVDSSRISKVFHLGFHSAASFGATPYLFGDSSFSCMVDSPRFNSALANAIEAAGCVPTFMLLTHIDDVSDHQRWKDRWPSMKRVMHTADIRGPDAWPYTDLRGVEMQLDGEGPWELALGLTAIHAPGHSRGSLCFLASGERTGGEGVLFSGDHLAYNAKLGRLDGFARYGWSLGLQAESMRKLADLPFTWVLPGHGRRWMFESDKQRAKTMLQAAEDFAVDPYGRQLVNSP</sequence>
<evidence type="ECO:0000313" key="2">
    <source>
        <dbReference type="EMBL" id="KAL1529779.1"/>
    </source>
</evidence>
<name>A0AB34KB74_PRYPA</name>
<accession>A0AB34KB74</accession>
<dbReference type="Pfam" id="PF13370">
    <property type="entry name" value="Fer4_13"/>
    <property type="match status" value="1"/>
</dbReference>